<evidence type="ECO:0000313" key="3">
    <source>
        <dbReference type="Proteomes" id="UP000029518"/>
    </source>
</evidence>
<evidence type="ECO:0000256" key="1">
    <source>
        <dbReference type="SAM" id="Phobius"/>
    </source>
</evidence>
<protein>
    <submittedName>
        <fullName evidence="2">Uncharacterized protein</fullName>
    </submittedName>
</protein>
<organism evidence="2 3">
    <name type="scientific">Paenibacillus borealis</name>
    <dbReference type="NCBI Taxonomy" id="160799"/>
    <lineage>
        <taxon>Bacteria</taxon>
        <taxon>Bacillati</taxon>
        <taxon>Bacillota</taxon>
        <taxon>Bacilli</taxon>
        <taxon>Bacillales</taxon>
        <taxon>Paenibacillaceae</taxon>
        <taxon>Paenibacillus</taxon>
    </lineage>
</organism>
<dbReference type="OrthoDB" id="2691442at2"/>
<dbReference type="InterPro" id="IPR024563">
    <property type="entry name" value="YqhR"/>
</dbReference>
<keyword evidence="3" id="KW-1185">Reference proteome</keyword>
<keyword evidence="1" id="KW-0812">Transmembrane</keyword>
<feature type="transmembrane region" description="Helical" evidence="1">
    <location>
        <begin position="128"/>
        <end position="148"/>
    </location>
</feature>
<sequence>MSSSNKQKSVHTNPFYFAIELGFFAGLIWGGARWLMYVLHFTKVIPGFLAEPFFKHEFLMTPAGHLLGYLSFIVFSVIVSLIYVLIFRRLKGPWPGMIYGVLWWSAVFLAGSWQFLMQPPFRLPWNSVISEFCLFLLWGLFIGYTAAIEYTDERKREQQTKLA</sequence>
<dbReference type="Proteomes" id="UP000029518">
    <property type="component" value="Chromosome"/>
</dbReference>
<dbReference type="HOGENOM" id="CLU_124945_0_0_9"/>
<feature type="transmembrane region" description="Helical" evidence="1">
    <location>
        <begin position="15"/>
        <end position="36"/>
    </location>
</feature>
<dbReference type="AlphaFoldDB" id="A0A089MTK8"/>
<feature type="transmembrane region" description="Helical" evidence="1">
    <location>
        <begin position="98"/>
        <end position="116"/>
    </location>
</feature>
<keyword evidence="1" id="KW-1133">Transmembrane helix</keyword>
<dbReference type="RefSeq" id="WP_042215966.1">
    <property type="nucleotide sequence ID" value="NZ_CP009285.1"/>
</dbReference>
<keyword evidence="1" id="KW-0472">Membrane</keyword>
<gene>
    <name evidence="2" type="ORF">PBOR_24645</name>
</gene>
<name>A0A089MTK8_PAEBO</name>
<proteinExistence type="predicted"/>
<dbReference type="EMBL" id="CP009285">
    <property type="protein sequence ID" value="AIQ59784.1"/>
    <property type="molecule type" value="Genomic_DNA"/>
</dbReference>
<feature type="transmembrane region" description="Helical" evidence="1">
    <location>
        <begin position="66"/>
        <end position="86"/>
    </location>
</feature>
<dbReference type="KEGG" id="pbd:PBOR_24645"/>
<accession>A0A089MTK8</accession>
<dbReference type="Pfam" id="PF11085">
    <property type="entry name" value="YqhR"/>
    <property type="match status" value="1"/>
</dbReference>
<evidence type="ECO:0000313" key="2">
    <source>
        <dbReference type="EMBL" id="AIQ59784.1"/>
    </source>
</evidence>
<reference evidence="2" key="1">
    <citation type="submission" date="2014-08" db="EMBL/GenBank/DDBJ databases">
        <title>Comparative genomics of the Paenibacillus odorifer group.</title>
        <authorList>
            <person name="den Bakker H.C."/>
            <person name="Tsai Y.-C.Y.-C."/>
            <person name="Martin N."/>
            <person name="Korlach J."/>
            <person name="Wiedmann M."/>
        </authorList>
    </citation>
    <scope>NUCLEOTIDE SEQUENCE [LARGE SCALE GENOMIC DNA]</scope>
    <source>
        <strain evidence="2">DSM 13188</strain>
    </source>
</reference>